<dbReference type="SMART" id="SM00110">
    <property type="entry name" value="C1Q"/>
    <property type="match status" value="1"/>
</dbReference>
<accession>A0A9D4CZM3</accession>
<evidence type="ECO:0000313" key="5">
    <source>
        <dbReference type="Proteomes" id="UP000828390"/>
    </source>
</evidence>
<dbReference type="PROSITE" id="PS50871">
    <property type="entry name" value="C1Q"/>
    <property type="match status" value="1"/>
</dbReference>
<dbReference type="GO" id="GO:0005581">
    <property type="term" value="C:collagen trimer"/>
    <property type="evidence" value="ECO:0007669"/>
    <property type="project" value="UniProtKB-KW"/>
</dbReference>
<dbReference type="AlphaFoldDB" id="A0A9D4CZM3"/>
<dbReference type="Gene3D" id="2.60.120.40">
    <property type="match status" value="1"/>
</dbReference>
<gene>
    <name evidence="4" type="ORF">DPMN_041602</name>
</gene>
<evidence type="ECO:0000259" key="3">
    <source>
        <dbReference type="PROSITE" id="PS50871"/>
    </source>
</evidence>
<feature type="domain" description="C1q" evidence="3">
    <location>
        <begin position="6"/>
        <end position="140"/>
    </location>
</feature>
<dbReference type="InterPro" id="IPR008983">
    <property type="entry name" value="Tumour_necrosis_fac-like_dom"/>
</dbReference>
<proteinExistence type="predicted"/>
<reference evidence="4" key="1">
    <citation type="journal article" date="2019" name="bioRxiv">
        <title>The Genome of the Zebra Mussel, Dreissena polymorpha: A Resource for Invasive Species Research.</title>
        <authorList>
            <person name="McCartney M.A."/>
            <person name="Auch B."/>
            <person name="Kono T."/>
            <person name="Mallez S."/>
            <person name="Zhang Y."/>
            <person name="Obille A."/>
            <person name="Becker A."/>
            <person name="Abrahante J.E."/>
            <person name="Garbe J."/>
            <person name="Badalamenti J.P."/>
            <person name="Herman A."/>
            <person name="Mangelson H."/>
            <person name="Liachko I."/>
            <person name="Sullivan S."/>
            <person name="Sone E.D."/>
            <person name="Koren S."/>
            <person name="Silverstein K.A.T."/>
            <person name="Beckman K.B."/>
            <person name="Gohl D.M."/>
        </authorList>
    </citation>
    <scope>NUCLEOTIDE SEQUENCE</scope>
    <source>
        <strain evidence="4">Duluth1</strain>
        <tissue evidence="4">Whole animal</tissue>
    </source>
</reference>
<keyword evidence="2" id="KW-0964">Secreted</keyword>
<dbReference type="InterPro" id="IPR001073">
    <property type="entry name" value="C1q_dom"/>
</dbReference>
<evidence type="ECO:0000313" key="4">
    <source>
        <dbReference type="EMBL" id="KAH3735141.1"/>
    </source>
</evidence>
<comment type="subcellular location">
    <subcellularLocation>
        <location evidence="1">Secreted</location>
    </subcellularLocation>
</comment>
<name>A0A9D4CZM3_DREPO</name>
<dbReference type="SUPFAM" id="SSF49842">
    <property type="entry name" value="TNF-like"/>
    <property type="match status" value="1"/>
</dbReference>
<reference evidence="4" key="2">
    <citation type="submission" date="2020-11" db="EMBL/GenBank/DDBJ databases">
        <authorList>
            <person name="McCartney M.A."/>
            <person name="Auch B."/>
            <person name="Kono T."/>
            <person name="Mallez S."/>
            <person name="Becker A."/>
            <person name="Gohl D.M."/>
            <person name="Silverstein K.A.T."/>
            <person name="Koren S."/>
            <person name="Bechman K.B."/>
            <person name="Herman A."/>
            <person name="Abrahante J.E."/>
            <person name="Garbe J."/>
        </authorList>
    </citation>
    <scope>NUCLEOTIDE SEQUENCE</scope>
    <source>
        <strain evidence="4">Duluth1</strain>
        <tissue evidence="4">Whole animal</tissue>
    </source>
</reference>
<keyword evidence="5" id="KW-1185">Reference proteome</keyword>
<comment type="caution">
    <text evidence="4">The sequence shown here is derived from an EMBL/GenBank/DDBJ whole genome shotgun (WGS) entry which is preliminary data.</text>
</comment>
<evidence type="ECO:0000256" key="2">
    <source>
        <dbReference type="ARBA" id="ARBA00022525"/>
    </source>
</evidence>
<dbReference type="EMBL" id="JAIWYP010000011">
    <property type="protein sequence ID" value="KAH3735141.1"/>
    <property type="molecule type" value="Genomic_DNA"/>
</dbReference>
<dbReference type="PRINTS" id="PR00007">
    <property type="entry name" value="COMPLEMNTC1Q"/>
</dbReference>
<protein>
    <recommendedName>
        <fullName evidence="3">C1q domain-containing protein</fullName>
    </recommendedName>
</protein>
<evidence type="ECO:0000256" key="1">
    <source>
        <dbReference type="ARBA" id="ARBA00004613"/>
    </source>
</evidence>
<dbReference type="Pfam" id="PF00386">
    <property type="entry name" value="C1q"/>
    <property type="match status" value="1"/>
</dbReference>
<dbReference type="InterPro" id="IPR050392">
    <property type="entry name" value="Collagen/C1q_domain"/>
</dbReference>
<sequence length="142" mass="15780">MFSAELATPVVAFHANTPDQTLSLNQIIDMQHVTLNEGGAYDSIHGIFTAPYSGVYFFATQICYSSANTFSYKIMVEENEVGHISQYNYNGFINCGSAHVVTAVKEKQRVWIKSYQTGQFNLNNNGTSFMGFLLQKTKGNVV</sequence>
<organism evidence="4 5">
    <name type="scientific">Dreissena polymorpha</name>
    <name type="common">Zebra mussel</name>
    <name type="synonym">Mytilus polymorpha</name>
    <dbReference type="NCBI Taxonomy" id="45954"/>
    <lineage>
        <taxon>Eukaryota</taxon>
        <taxon>Metazoa</taxon>
        <taxon>Spiralia</taxon>
        <taxon>Lophotrochozoa</taxon>
        <taxon>Mollusca</taxon>
        <taxon>Bivalvia</taxon>
        <taxon>Autobranchia</taxon>
        <taxon>Heteroconchia</taxon>
        <taxon>Euheterodonta</taxon>
        <taxon>Imparidentia</taxon>
        <taxon>Neoheterodontei</taxon>
        <taxon>Myida</taxon>
        <taxon>Dreissenoidea</taxon>
        <taxon>Dreissenidae</taxon>
        <taxon>Dreissena</taxon>
    </lineage>
</organism>
<dbReference type="Proteomes" id="UP000828390">
    <property type="component" value="Unassembled WGS sequence"/>
</dbReference>
<dbReference type="PANTHER" id="PTHR15427:SF33">
    <property type="entry name" value="COLLAGEN IV NC1 DOMAIN-CONTAINING PROTEIN"/>
    <property type="match status" value="1"/>
</dbReference>
<dbReference type="PANTHER" id="PTHR15427">
    <property type="entry name" value="EMILIN ELASTIN MICROFIBRIL INTERFACE-LOCATED PROTEIN ELASTIN MICROFIBRIL INTERFACER"/>
    <property type="match status" value="1"/>
</dbReference>